<dbReference type="SUPFAM" id="SSF53067">
    <property type="entry name" value="Actin-like ATPase domain"/>
    <property type="match status" value="2"/>
</dbReference>
<dbReference type="InterPro" id="IPR043129">
    <property type="entry name" value="ATPase_NBD"/>
</dbReference>
<evidence type="ECO:0000256" key="1">
    <source>
        <dbReference type="ARBA" id="ARBA00009156"/>
    </source>
</evidence>
<dbReference type="Gene3D" id="3.30.420.40">
    <property type="match status" value="2"/>
</dbReference>
<dbReference type="PANTHER" id="PTHR43095">
    <property type="entry name" value="SUGAR KINASE"/>
    <property type="match status" value="1"/>
</dbReference>
<dbReference type="InterPro" id="IPR018484">
    <property type="entry name" value="FGGY_N"/>
</dbReference>
<gene>
    <name evidence="8" type="ORF">AVDCRST_MAG49-1227</name>
</gene>
<evidence type="ECO:0000259" key="7">
    <source>
        <dbReference type="Pfam" id="PF02782"/>
    </source>
</evidence>
<evidence type="ECO:0000313" key="8">
    <source>
        <dbReference type="EMBL" id="CAA9543750.1"/>
    </source>
</evidence>
<dbReference type="GO" id="GO:0016301">
    <property type="term" value="F:kinase activity"/>
    <property type="evidence" value="ECO:0007669"/>
    <property type="project" value="UniProtKB-KW"/>
</dbReference>
<reference evidence="8" key="1">
    <citation type="submission" date="2020-02" db="EMBL/GenBank/DDBJ databases">
        <authorList>
            <person name="Meier V. D."/>
        </authorList>
    </citation>
    <scope>NUCLEOTIDE SEQUENCE</scope>
    <source>
        <strain evidence="8">AVDCRST_MAG49</strain>
    </source>
</reference>
<dbReference type="PIRSF" id="PIRSF000538">
    <property type="entry name" value="GlpK"/>
    <property type="match status" value="1"/>
</dbReference>
<comment type="similarity">
    <text evidence="1 4">Belongs to the FGGY kinase family.</text>
</comment>
<dbReference type="PANTHER" id="PTHR43095:SF5">
    <property type="entry name" value="XYLULOSE KINASE"/>
    <property type="match status" value="1"/>
</dbReference>
<evidence type="ECO:0000256" key="4">
    <source>
        <dbReference type="RuleBase" id="RU003733"/>
    </source>
</evidence>
<dbReference type="Pfam" id="PF02782">
    <property type="entry name" value="FGGY_C"/>
    <property type="match status" value="1"/>
</dbReference>
<dbReference type="GO" id="GO:0016773">
    <property type="term" value="F:phosphotransferase activity, alcohol group as acceptor"/>
    <property type="evidence" value="ECO:0007669"/>
    <property type="project" value="InterPro"/>
</dbReference>
<feature type="domain" description="Carbohydrate kinase FGGY N-terminal" evidence="6">
    <location>
        <begin position="26"/>
        <end position="268"/>
    </location>
</feature>
<dbReference type="AlphaFoldDB" id="A0A6J4UA31"/>
<organism evidence="8">
    <name type="scientific">uncultured Thermomicrobiales bacterium</name>
    <dbReference type="NCBI Taxonomy" id="1645740"/>
    <lineage>
        <taxon>Bacteria</taxon>
        <taxon>Pseudomonadati</taxon>
        <taxon>Thermomicrobiota</taxon>
        <taxon>Thermomicrobia</taxon>
        <taxon>Thermomicrobiales</taxon>
        <taxon>environmental samples</taxon>
    </lineage>
</organism>
<sequence length="547" mass="56953">MGGADGSHGAGGAGGASARRGRGDLLLGVDIGTYSSKGVLCTPAGEVLADATVEHGLSLPRHGWAEHDADAVWWHDLVAVTRQLLGGRYDGADVGAVAVSAIGSCLLPVDAAGRPLRPGILYGIDTRATDEIAWLNRECGEEALFALGGMALTSQAIGPKILWLRRHEPEVWARTATVMTASSYLVLRLTGETVMDRHSASYYNPLVDLARLEWDDRFAGPIVEPEKLPRLAWSTDVVGAVTAEAAAATGLAPGTPVTAGTVDAAAEAVSVGVVEPGDLMVMYGTTLFFILVTDRPIPDPRLWATGFCLPGRYDVAGGMSTTGALTRWFRDQLGGAEVAAEAAGGPNAYAALADLAAGVPPGAEGLVCLPYFAGERTPINDPEARGVFAGLTLNHTRAHLYRAVLEGTAYGVRHNLETMREIGAVPRRLVAVGGGAKSRLWLQTVTDVAGVAQAVPERTSGAAYGDAFLAGLATGLVPDLAALNRDWVRIGETLAPDPAAHAAYGDYYRVYRDLYAASRDQLHALARLGRGGPAPGGRTPSDDAGVG</sequence>
<protein>
    <submittedName>
        <fullName evidence="8">Carbohydrate kinase, FGGY family</fullName>
    </submittedName>
</protein>
<dbReference type="InterPro" id="IPR018483">
    <property type="entry name" value="Carb_kinase_FGGY_CS"/>
</dbReference>
<keyword evidence="2 4" id="KW-0808">Transferase</keyword>
<dbReference type="Pfam" id="PF00370">
    <property type="entry name" value="FGGY_N"/>
    <property type="match status" value="1"/>
</dbReference>
<dbReference type="InterPro" id="IPR000577">
    <property type="entry name" value="Carb_kinase_FGGY"/>
</dbReference>
<dbReference type="CDD" id="cd07804">
    <property type="entry name" value="ASKHA_NBD_FGGY_RrXK-like"/>
    <property type="match status" value="1"/>
</dbReference>
<dbReference type="GO" id="GO:0005975">
    <property type="term" value="P:carbohydrate metabolic process"/>
    <property type="evidence" value="ECO:0007669"/>
    <property type="project" value="InterPro"/>
</dbReference>
<evidence type="ECO:0000256" key="2">
    <source>
        <dbReference type="ARBA" id="ARBA00022679"/>
    </source>
</evidence>
<proteinExistence type="inferred from homology"/>
<keyword evidence="3 4" id="KW-0418">Kinase</keyword>
<dbReference type="EMBL" id="CADCWG010000068">
    <property type="protein sequence ID" value="CAA9543750.1"/>
    <property type="molecule type" value="Genomic_DNA"/>
</dbReference>
<feature type="region of interest" description="Disordered" evidence="5">
    <location>
        <begin position="527"/>
        <end position="547"/>
    </location>
</feature>
<dbReference type="PROSITE" id="PS00445">
    <property type="entry name" value="FGGY_KINASES_2"/>
    <property type="match status" value="1"/>
</dbReference>
<feature type="domain" description="Carbohydrate kinase FGGY C-terminal" evidence="7">
    <location>
        <begin position="280"/>
        <end position="473"/>
    </location>
</feature>
<evidence type="ECO:0000256" key="3">
    <source>
        <dbReference type="ARBA" id="ARBA00022777"/>
    </source>
</evidence>
<dbReference type="InterPro" id="IPR050406">
    <property type="entry name" value="FGGY_Carb_Kinase"/>
</dbReference>
<evidence type="ECO:0000259" key="6">
    <source>
        <dbReference type="Pfam" id="PF00370"/>
    </source>
</evidence>
<accession>A0A6J4UA31</accession>
<evidence type="ECO:0000256" key="5">
    <source>
        <dbReference type="SAM" id="MobiDB-lite"/>
    </source>
</evidence>
<dbReference type="InterPro" id="IPR018485">
    <property type="entry name" value="FGGY_C"/>
</dbReference>
<name>A0A6J4UA31_9BACT</name>